<sequence>DLGLRKFELADHEWKVVKQLHTVLKILKDDILFFSHSAPDLATAIPAMDHIHKHLTIYVHNKSYLKSICSVVSLAKATLDCYYLLTGSSEIYCIAMVLHPCYKLAYFKIMYWEEEWIKTAEALVCDKYTHSY</sequence>
<dbReference type="AlphaFoldDB" id="A0A0D0DB75"/>
<protein>
    <recommendedName>
        <fullName evidence="3">hAT-like transposase RNase-H fold domain-containing protein</fullName>
    </recommendedName>
</protein>
<accession>A0A0D0DB75</accession>
<feature type="non-terminal residue" evidence="1">
    <location>
        <position position="132"/>
    </location>
</feature>
<gene>
    <name evidence="1" type="ORF">PAXRUDRAFT_46795</name>
</gene>
<keyword evidence="2" id="KW-1185">Reference proteome</keyword>
<reference evidence="1 2" key="1">
    <citation type="submission" date="2014-04" db="EMBL/GenBank/DDBJ databases">
        <authorList>
            <consortium name="DOE Joint Genome Institute"/>
            <person name="Kuo A."/>
            <person name="Kohler A."/>
            <person name="Jargeat P."/>
            <person name="Nagy L.G."/>
            <person name="Floudas D."/>
            <person name="Copeland A."/>
            <person name="Barry K.W."/>
            <person name="Cichocki N."/>
            <person name="Veneault-Fourrey C."/>
            <person name="LaButti K."/>
            <person name="Lindquist E.A."/>
            <person name="Lipzen A."/>
            <person name="Lundell T."/>
            <person name="Morin E."/>
            <person name="Murat C."/>
            <person name="Sun H."/>
            <person name="Tunlid A."/>
            <person name="Henrissat B."/>
            <person name="Grigoriev I.V."/>
            <person name="Hibbett D.S."/>
            <person name="Martin F."/>
            <person name="Nordberg H.P."/>
            <person name="Cantor M.N."/>
            <person name="Hua S.X."/>
        </authorList>
    </citation>
    <scope>NUCLEOTIDE SEQUENCE [LARGE SCALE GENOMIC DNA]</scope>
    <source>
        <strain evidence="1 2">Ve08.2h10</strain>
    </source>
</reference>
<dbReference type="HOGENOM" id="CLU_099691_0_0_1"/>
<evidence type="ECO:0000313" key="1">
    <source>
        <dbReference type="EMBL" id="KIK77854.1"/>
    </source>
</evidence>
<feature type="non-terminal residue" evidence="1">
    <location>
        <position position="1"/>
    </location>
</feature>
<evidence type="ECO:0000313" key="2">
    <source>
        <dbReference type="Proteomes" id="UP000054538"/>
    </source>
</evidence>
<dbReference type="EMBL" id="KN826808">
    <property type="protein sequence ID" value="KIK77854.1"/>
    <property type="molecule type" value="Genomic_DNA"/>
</dbReference>
<dbReference type="Proteomes" id="UP000054538">
    <property type="component" value="Unassembled WGS sequence"/>
</dbReference>
<evidence type="ECO:0008006" key="3">
    <source>
        <dbReference type="Google" id="ProtNLM"/>
    </source>
</evidence>
<proteinExistence type="predicted"/>
<dbReference type="SUPFAM" id="SSF53098">
    <property type="entry name" value="Ribonuclease H-like"/>
    <property type="match status" value="1"/>
</dbReference>
<organism evidence="1 2">
    <name type="scientific">Paxillus rubicundulus Ve08.2h10</name>
    <dbReference type="NCBI Taxonomy" id="930991"/>
    <lineage>
        <taxon>Eukaryota</taxon>
        <taxon>Fungi</taxon>
        <taxon>Dikarya</taxon>
        <taxon>Basidiomycota</taxon>
        <taxon>Agaricomycotina</taxon>
        <taxon>Agaricomycetes</taxon>
        <taxon>Agaricomycetidae</taxon>
        <taxon>Boletales</taxon>
        <taxon>Paxilineae</taxon>
        <taxon>Paxillaceae</taxon>
        <taxon>Paxillus</taxon>
    </lineage>
</organism>
<dbReference type="OrthoDB" id="3359487at2759"/>
<dbReference type="InParanoid" id="A0A0D0DB75"/>
<name>A0A0D0DB75_9AGAM</name>
<dbReference type="InterPro" id="IPR012337">
    <property type="entry name" value="RNaseH-like_sf"/>
</dbReference>
<reference evidence="2" key="2">
    <citation type="submission" date="2015-01" db="EMBL/GenBank/DDBJ databases">
        <title>Evolutionary Origins and Diversification of the Mycorrhizal Mutualists.</title>
        <authorList>
            <consortium name="DOE Joint Genome Institute"/>
            <consortium name="Mycorrhizal Genomics Consortium"/>
            <person name="Kohler A."/>
            <person name="Kuo A."/>
            <person name="Nagy L.G."/>
            <person name="Floudas D."/>
            <person name="Copeland A."/>
            <person name="Barry K.W."/>
            <person name="Cichocki N."/>
            <person name="Veneault-Fourrey C."/>
            <person name="LaButti K."/>
            <person name="Lindquist E.A."/>
            <person name="Lipzen A."/>
            <person name="Lundell T."/>
            <person name="Morin E."/>
            <person name="Murat C."/>
            <person name="Riley R."/>
            <person name="Ohm R."/>
            <person name="Sun H."/>
            <person name="Tunlid A."/>
            <person name="Henrissat B."/>
            <person name="Grigoriev I.V."/>
            <person name="Hibbett D.S."/>
            <person name="Martin F."/>
        </authorList>
    </citation>
    <scope>NUCLEOTIDE SEQUENCE [LARGE SCALE GENOMIC DNA]</scope>
    <source>
        <strain evidence="2">Ve08.2h10</strain>
    </source>
</reference>